<organism evidence="2">
    <name type="scientific">Amorphochlora amoebiformis</name>
    <dbReference type="NCBI Taxonomy" id="1561963"/>
    <lineage>
        <taxon>Eukaryota</taxon>
        <taxon>Sar</taxon>
        <taxon>Rhizaria</taxon>
        <taxon>Cercozoa</taxon>
        <taxon>Chlorarachniophyceae</taxon>
        <taxon>Amorphochlora</taxon>
    </lineage>
</organism>
<gene>
    <name evidence="2" type="ORF">LAMO00422_LOCUS13163</name>
</gene>
<evidence type="ECO:0000256" key="1">
    <source>
        <dbReference type="SAM" id="Phobius"/>
    </source>
</evidence>
<proteinExistence type="predicted"/>
<protein>
    <submittedName>
        <fullName evidence="2">Uncharacterized protein</fullName>
    </submittedName>
</protein>
<feature type="transmembrane region" description="Helical" evidence="1">
    <location>
        <begin position="66"/>
        <end position="89"/>
    </location>
</feature>
<feature type="transmembrane region" description="Helical" evidence="1">
    <location>
        <begin position="129"/>
        <end position="148"/>
    </location>
</feature>
<feature type="transmembrane region" description="Helical" evidence="1">
    <location>
        <begin position="154"/>
        <end position="172"/>
    </location>
</feature>
<dbReference type="EMBL" id="HBEM01019232">
    <property type="protein sequence ID" value="CAD8454222.1"/>
    <property type="molecule type" value="Transcribed_RNA"/>
</dbReference>
<keyword evidence="1" id="KW-1133">Transmembrane helix</keyword>
<keyword evidence="1" id="KW-0812">Transmembrane</keyword>
<reference evidence="2" key="1">
    <citation type="submission" date="2021-01" db="EMBL/GenBank/DDBJ databases">
        <authorList>
            <person name="Corre E."/>
            <person name="Pelletier E."/>
            <person name="Niang G."/>
            <person name="Scheremetjew M."/>
            <person name="Finn R."/>
            <person name="Kale V."/>
            <person name="Holt S."/>
            <person name="Cochrane G."/>
            <person name="Meng A."/>
            <person name="Brown T."/>
            <person name="Cohen L."/>
        </authorList>
    </citation>
    <scope>NUCLEOTIDE SEQUENCE</scope>
    <source>
        <strain evidence="2">CCMP2058</strain>
    </source>
</reference>
<sequence length="251" mass="27061">MKTENAKIHINPGNSCIASELAVPDEKLEKMKKSPPNMSRHIRTILSALFLRGDYVSMKYGGANGIVVASCISFSPAIISGIFLLLFPLSYYCAWVWFGTILVASLGAIVHAGASALGVGYGFNPSLSLCSHLLGAALAGGFRVWLLLGGFTGALAILIVMATSIMSGFYVFRETVYTISLKISQSGEPVTKKTLLYPLRQLQEQIIDILNSPPLEGRHRGDQYYINEVAASSMRSPSGPKFAKVVGVVRE</sequence>
<feature type="transmembrane region" description="Helical" evidence="1">
    <location>
        <begin position="95"/>
        <end position="117"/>
    </location>
</feature>
<name>A0A7S0DGF6_9EUKA</name>
<keyword evidence="1" id="KW-0472">Membrane</keyword>
<dbReference type="AlphaFoldDB" id="A0A7S0DGF6"/>
<accession>A0A7S0DGF6</accession>
<evidence type="ECO:0000313" key="2">
    <source>
        <dbReference type="EMBL" id="CAD8454222.1"/>
    </source>
</evidence>